<dbReference type="SUPFAM" id="SSF52833">
    <property type="entry name" value="Thioredoxin-like"/>
    <property type="match status" value="1"/>
</dbReference>
<organism evidence="1 2">
    <name type="scientific">Pediococcus argentinicus</name>
    <dbReference type="NCBI Taxonomy" id="480391"/>
    <lineage>
        <taxon>Bacteria</taxon>
        <taxon>Bacillati</taxon>
        <taxon>Bacillota</taxon>
        <taxon>Bacilli</taxon>
        <taxon>Lactobacillales</taxon>
        <taxon>Lactobacillaceae</taxon>
        <taxon>Pediococcus</taxon>
    </lineage>
</organism>
<dbReference type="EMBL" id="JQCQ01000021">
    <property type="protein sequence ID" value="KRO24813.1"/>
    <property type="molecule type" value="Genomic_DNA"/>
</dbReference>
<protein>
    <submittedName>
        <fullName evidence="1">Dithiol-disulfide isomerase</fullName>
    </submittedName>
</protein>
<reference evidence="1 2" key="1">
    <citation type="journal article" date="2015" name="Genome Announc.">
        <title>Expanding the biotechnology potential of lactobacilli through comparative genomics of 213 strains and associated genera.</title>
        <authorList>
            <person name="Sun Z."/>
            <person name="Harris H.M."/>
            <person name="McCann A."/>
            <person name="Guo C."/>
            <person name="Argimon S."/>
            <person name="Zhang W."/>
            <person name="Yang X."/>
            <person name="Jeffery I.B."/>
            <person name="Cooney J.C."/>
            <person name="Kagawa T.F."/>
            <person name="Liu W."/>
            <person name="Song Y."/>
            <person name="Salvetti E."/>
            <person name="Wrobel A."/>
            <person name="Rasinkangas P."/>
            <person name="Parkhill J."/>
            <person name="Rea M.C."/>
            <person name="O'Sullivan O."/>
            <person name="Ritari J."/>
            <person name="Douillard F.P."/>
            <person name="Paul Ross R."/>
            <person name="Yang R."/>
            <person name="Briner A.E."/>
            <person name="Felis G.E."/>
            <person name="de Vos W.M."/>
            <person name="Barrangou R."/>
            <person name="Klaenhammer T.R."/>
            <person name="Caufield P.W."/>
            <person name="Cui Y."/>
            <person name="Zhang H."/>
            <person name="O'Toole P.W."/>
        </authorList>
    </citation>
    <scope>NUCLEOTIDE SEQUENCE [LARGE SCALE GENOMIC DNA]</scope>
    <source>
        <strain evidence="1 2">DSM 23026</strain>
    </source>
</reference>
<keyword evidence="2" id="KW-1185">Reference proteome</keyword>
<dbReference type="AlphaFoldDB" id="A0A0R2NL95"/>
<evidence type="ECO:0000313" key="2">
    <source>
        <dbReference type="Proteomes" id="UP000051249"/>
    </source>
</evidence>
<comment type="caution">
    <text evidence="1">The sequence shown here is derived from an EMBL/GenBank/DDBJ whole genome shotgun (WGS) entry which is preliminary data.</text>
</comment>
<gene>
    <name evidence="1" type="ORF">IV88_GL000728</name>
</gene>
<dbReference type="Pfam" id="PF13743">
    <property type="entry name" value="Thioredoxin_5"/>
    <property type="match status" value="1"/>
</dbReference>
<dbReference type="OrthoDB" id="2156137at2"/>
<accession>A0A0R2NL95</accession>
<sequence>MLETYLFISPWGDECFHCEKETIRYFKNVNEKVDFKVIPVLNMRIIQRYIHRQKEHGFDVVADYNTLFEEMYQTVLDYKAACYQGRQKGRKFLVNIQEAIINEHQTYSKQLGTDIAKEVGIDLECFEHDRRSSLAQKEFKLDQQLSQEMSVDTVPASVIFNLKDEECGVLIDHYDYNTLASVCQLKLKDLEQQQYFEPHVL</sequence>
<dbReference type="Gene3D" id="3.40.30.10">
    <property type="entry name" value="Glutaredoxin"/>
    <property type="match status" value="1"/>
</dbReference>
<keyword evidence="1" id="KW-0413">Isomerase</keyword>
<dbReference type="GO" id="GO:0016853">
    <property type="term" value="F:isomerase activity"/>
    <property type="evidence" value="ECO:0007669"/>
    <property type="project" value="UniProtKB-KW"/>
</dbReference>
<name>A0A0R2NL95_9LACO</name>
<dbReference type="InterPro" id="IPR036249">
    <property type="entry name" value="Thioredoxin-like_sf"/>
</dbReference>
<dbReference type="PATRIC" id="fig|480391.4.peg.739"/>
<proteinExistence type="predicted"/>
<evidence type="ECO:0000313" key="1">
    <source>
        <dbReference type="EMBL" id="KRO24813.1"/>
    </source>
</evidence>
<dbReference type="RefSeq" id="WP_057799792.1">
    <property type="nucleotide sequence ID" value="NZ_BJZZ01000019.1"/>
</dbReference>
<dbReference type="Proteomes" id="UP000051249">
    <property type="component" value="Unassembled WGS sequence"/>
</dbReference>